<evidence type="ECO:0000313" key="3">
    <source>
        <dbReference type="Proteomes" id="UP000249890"/>
    </source>
</evidence>
<sequence length="92" mass="10066">MGMSQELSPREMVLGFFCCLQVDATERGGEFLSRGSGQYQVQRVIGSNVVMVQGDRNGKEYVIIGKGIGFAVKGTGIIEVDDPRIEKINKLI</sequence>
<feature type="domain" description="CAT RNA-binding" evidence="1">
    <location>
        <begin position="39"/>
        <end position="92"/>
    </location>
</feature>
<dbReference type="InterPro" id="IPR036650">
    <property type="entry name" value="CAT_RNA-bd_dom_sf"/>
</dbReference>
<dbReference type="Gene3D" id="2.30.24.10">
    <property type="entry name" value="CAT RNA-binding domain"/>
    <property type="match status" value="1"/>
</dbReference>
<name>A0A2Z2K822_9BACL</name>
<proteinExistence type="predicted"/>
<reference evidence="2 3" key="1">
    <citation type="submission" date="2017-06" db="EMBL/GenBank/DDBJ databases">
        <title>Complete genome sequence of Paenibacillus donghaensis KCTC 13049T isolated from East Sea sediment, South Korea.</title>
        <authorList>
            <person name="Jung B.K."/>
            <person name="Hong S.-J."/>
            <person name="Shin J.-H."/>
        </authorList>
    </citation>
    <scope>NUCLEOTIDE SEQUENCE [LARGE SCALE GENOMIC DNA]</scope>
    <source>
        <strain evidence="2 3">KCTC 13049</strain>
    </source>
</reference>
<gene>
    <name evidence="2" type="ORF">B9T62_11340</name>
</gene>
<dbReference type="InterPro" id="IPR004341">
    <property type="entry name" value="CAT_RNA-bd_dom"/>
</dbReference>
<dbReference type="GO" id="GO:0003723">
    <property type="term" value="F:RNA binding"/>
    <property type="evidence" value="ECO:0007669"/>
    <property type="project" value="InterPro"/>
</dbReference>
<dbReference type="AlphaFoldDB" id="A0A2Z2K822"/>
<evidence type="ECO:0000259" key="1">
    <source>
        <dbReference type="SMART" id="SM01061"/>
    </source>
</evidence>
<dbReference type="EMBL" id="CP021780">
    <property type="protein sequence ID" value="ASA21327.1"/>
    <property type="molecule type" value="Genomic_DNA"/>
</dbReference>
<organism evidence="2 3">
    <name type="scientific">Paenibacillus donghaensis</name>
    <dbReference type="NCBI Taxonomy" id="414771"/>
    <lineage>
        <taxon>Bacteria</taxon>
        <taxon>Bacillati</taxon>
        <taxon>Bacillota</taxon>
        <taxon>Bacilli</taxon>
        <taxon>Bacillales</taxon>
        <taxon>Paenibacillaceae</taxon>
        <taxon>Paenibacillus</taxon>
    </lineage>
</organism>
<evidence type="ECO:0000313" key="2">
    <source>
        <dbReference type="EMBL" id="ASA21327.1"/>
    </source>
</evidence>
<accession>A0A2Z2K822</accession>
<dbReference type="SMART" id="SM01061">
    <property type="entry name" value="CAT_RBD"/>
    <property type="match status" value="1"/>
</dbReference>
<dbReference type="Proteomes" id="UP000249890">
    <property type="component" value="Chromosome"/>
</dbReference>
<dbReference type="SUPFAM" id="SSF50151">
    <property type="entry name" value="SacY-like RNA-binding domain"/>
    <property type="match status" value="1"/>
</dbReference>
<dbReference type="KEGG" id="pdh:B9T62_11340"/>
<protein>
    <recommendedName>
        <fullName evidence="1">CAT RNA-binding domain-containing protein</fullName>
    </recommendedName>
</protein>
<keyword evidence="3" id="KW-1185">Reference proteome</keyword>
<dbReference type="Pfam" id="PF03123">
    <property type="entry name" value="CAT_RBD"/>
    <property type="match status" value="1"/>
</dbReference>